<keyword evidence="2" id="KW-1185">Reference proteome</keyword>
<gene>
    <name evidence="1" type="ORF">LCDVSa036L</name>
</gene>
<dbReference type="KEGG" id="vg:30902612"/>
<evidence type="ECO:0000313" key="1">
    <source>
        <dbReference type="EMBL" id="AOC55120.1"/>
    </source>
</evidence>
<accession>A0A1B2RVU5</accession>
<dbReference type="EMBL" id="KX643370">
    <property type="protein sequence ID" value="AOC55120.1"/>
    <property type="molecule type" value="Genomic_DNA"/>
</dbReference>
<evidence type="ECO:0000313" key="2">
    <source>
        <dbReference type="Proteomes" id="UP000149121"/>
    </source>
</evidence>
<dbReference type="OrthoDB" id="11078at10239"/>
<sequence>MIDLTIQKTDAQELKKKEFAVKLGVKTEDVIDVNLFKLIDFLGFFNNGKPGLLNKLCSEYFNASPLKGYRNKKSTEGKAIDSFKKKLPEFVVAKIRADRIKINNFIFVSDHSNFKEFVKEIVYTLTDLKIQEEEADDADRIEIKDCIECIERIVGWCLHEANGGFFVDKGLHPLQVYDTYDFELRKFNPQKYLTRLKSKALTVKPLKEVINVHLFSIIPETEPIYLSEDKKTVYLWSFVSKRMRYWIKDPYALKFSYFLAKNLIIFLKSQTGPFVKKNTIECKKKLWIYVYQNVLKLTRPRINSLDYFKI</sequence>
<proteinExistence type="predicted"/>
<reference evidence="1 2" key="1">
    <citation type="journal article" date="2016" name="J. Virol.">
        <title>Concurrence of Iridovirus, Polyomavirus, and a Unique Member of a New Group of Fish Papillomaviruses in Lymphocystis Disease-Affected Gilthead Sea Bream.</title>
        <authorList>
            <person name="Lopez-Bueno A."/>
            <person name="Mavian C."/>
            <person name="Labella A.M."/>
            <person name="Castro D."/>
            <person name="Borrego J.J."/>
            <person name="Alcami A."/>
            <person name="Alejo A."/>
        </authorList>
    </citation>
    <scope>NUCLEOTIDE SEQUENCE [LARGE SCALE GENOMIC DNA]</scope>
    <source>
        <strain evidence="1">SA9</strain>
    </source>
</reference>
<protein>
    <submittedName>
        <fullName evidence="1">Uncharacterized protein</fullName>
    </submittedName>
</protein>
<name>A0A1B2RVU5_9VIRU</name>
<dbReference type="Proteomes" id="UP000149121">
    <property type="component" value="Segment"/>
</dbReference>
<organism evidence="1 2">
    <name type="scientific">Lymphocystis disease virus 3</name>
    <dbReference type="NCBI Taxonomy" id="2560566"/>
    <lineage>
        <taxon>Viruses</taxon>
        <taxon>Varidnaviria</taxon>
        <taxon>Bamfordvirae</taxon>
        <taxon>Nucleocytoviricota</taxon>
        <taxon>Megaviricetes</taxon>
        <taxon>Pimascovirales</taxon>
        <taxon>Pimascovirales incertae sedis</taxon>
        <taxon>Iridoviridae</taxon>
        <taxon>Alphairidovirinae</taxon>
        <taxon>Lymphocystivirus</taxon>
        <taxon>Lymphocystivirus sparus1</taxon>
    </lineage>
</organism>